<dbReference type="AlphaFoldDB" id="A0A8T4LGK5"/>
<sequence length="785" mass="84761">MNGLKTLIGLLILLILMGCCSELQSTGLWGKTGTGVNGRVYYSNCYDSTNAEMQQAFIDQGKMPPTNSGAINVACTPVLFPEVFKGVLMWGHIDDASAECVSGQVCAYTDASPGGVFDMATGSTQFAYCQTLLPPACSFSCTEQFTHACGTAYNEMVCPPECGTCTCTGLQCLGPGEICMGAAVCTDGSTVIPQVRKYTFATGTDASTILASTGQGPDFFVSNPSAKPVSSGFLELPLGALDFVRVSRSSVQMDGAAIRWVLKPDGSFQVLAPAVFTTEQVPVGDGNYYSKIRMDVSGGSAQDFLMRFSNGEDNFCTSPSGLPGVTGPAAFPRVKFDWSWTTINESTCLANQPDGIYCDSTQFSISLLRRLEKIDAAIRGNQPYADLLSFDAQLMKDGISQDFRKDFDFYMKNVGTFKLSVPTDYAQKFSLLVDSTRLSFSFSSVPKDPLLFDKPGVYRIVIGLSGDPSNPHPPLDPTISGNAVRVNVEPASDPLEPNAFYYLPLDADLGMQKRPDEAASSRDGYGTVFSGESLLILPEILINPLSSVSEAVVVSTTTDFSKTQVLERGKLFSFNRSAKTLSWSKVDATPVLAELAGNAQSMAEFFYSIRENNEPLNRSGLQSSWKIAADSRLPPDHCAGSVFADRPPLRPSCAVRTPEAMGVLQSLSANNQMLLETVFFTPSGKKYLISSVCGRFLSPDELANGGESLSLAFSANHNWSAGSLSDLVNQVKERRVCVVSPGADQIELFWNEKTLLKTLSDKSIANTVRDYRSIVTDPDWWCPED</sequence>
<dbReference type="Proteomes" id="UP000675968">
    <property type="component" value="Unassembled WGS sequence"/>
</dbReference>
<comment type="caution">
    <text evidence="1">The sequence shown here is derived from an EMBL/GenBank/DDBJ whole genome shotgun (WGS) entry which is preliminary data.</text>
</comment>
<evidence type="ECO:0000313" key="2">
    <source>
        <dbReference type="Proteomes" id="UP000675968"/>
    </source>
</evidence>
<gene>
    <name evidence="1" type="ORF">J4215_05635</name>
</gene>
<protein>
    <submittedName>
        <fullName evidence="1">Uncharacterized protein</fullName>
    </submittedName>
</protein>
<dbReference type="PROSITE" id="PS51257">
    <property type="entry name" value="PROKAR_LIPOPROTEIN"/>
    <property type="match status" value="1"/>
</dbReference>
<accession>A0A8T4LGK5</accession>
<proteinExistence type="predicted"/>
<evidence type="ECO:0000313" key="1">
    <source>
        <dbReference type="EMBL" id="MBS3062036.1"/>
    </source>
</evidence>
<reference evidence="1" key="2">
    <citation type="submission" date="2021-05" db="EMBL/GenBank/DDBJ databases">
        <title>Protein family content uncovers lineage relationships and bacterial pathway maintenance mechanisms in DPANN archaea.</title>
        <authorList>
            <person name="Castelle C.J."/>
            <person name="Meheust R."/>
            <person name="Jaffe A.L."/>
            <person name="Seitz K."/>
            <person name="Gong X."/>
            <person name="Baker B.J."/>
            <person name="Banfield J.F."/>
        </authorList>
    </citation>
    <scope>NUCLEOTIDE SEQUENCE</scope>
    <source>
        <strain evidence="1">RIFCSPLOWO2_01_FULL_AR10_48_17</strain>
    </source>
</reference>
<organism evidence="1 2">
    <name type="scientific">Candidatus Iainarchaeum sp</name>
    <dbReference type="NCBI Taxonomy" id="3101447"/>
    <lineage>
        <taxon>Archaea</taxon>
        <taxon>Candidatus Iainarchaeota</taxon>
        <taxon>Candidatus Iainarchaeia</taxon>
        <taxon>Candidatus Iainarchaeales</taxon>
        <taxon>Candidatus Iainarchaeaceae</taxon>
        <taxon>Candidatus Iainarchaeum</taxon>
    </lineage>
</organism>
<reference evidence="1" key="1">
    <citation type="submission" date="2021-03" db="EMBL/GenBank/DDBJ databases">
        <authorList>
            <person name="Jaffe A."/>
        </authorList>
    </citation>
    <scope>NUCLEOTIDE SEQUENCE</scope>
    <source>
        <strain evidence="1">RIFCSPLOWO2_01_FULL_AR10_48_17</strain>
    </source>
</reference>
<name>A0A8T4LGK5_9ARCH</name>
<dbReference type="EMBL" id="JAGVWC010000012">
    <property type="protein sequence ID" value="MBS3062036.1"/>
    <property type="molecule type" value="Genomic_DNA"/>
</dbReference>